<keyword evidence="2" id="KW-1185">Reference proteome</keyword>
<dbReference type="AlphaFoldDB" id="A0A314ZP23"/>
<proteinExistence type="predicted"/>
<protein>
    <submittedName>
        <fullName evidence="1">Lysine-specific demethylase REF6</fullName>
    </submittedName>
</protein>
<dbReference type="STRING" id="2094558.A0A314ZP23"/>
<dbReference type="GO" id="GO:0008168">
    <property type="term" value="F:methyltransferase activity"/>
    <property type="evidence" value="ECO:0007669"/>
    <property type="project" value="UniProtKB-KW"/>
</dbReference>
<sequence length="120" mass="13216">MAEELGISYLWNETTFKDATEEDEKRIQSALDSEEAIAGNGDWAVKLGINLFYSASLSRSHLYSKQMAYNSVIYNAFGRSSPASSPTRIDVYGRRSGKQKKVVAGNGVVKSGCQIKFIPI</sequence>
<reference evidence="1 2" key="1">
    <citation type="submission" date="2018-02" db="EMBL/GenBank/DDBJ databases">
        <title>Draft genome of wild Prunus yedoensis var. nudiflora.</title>
        <authorList>
            <person name="Baek S."/>
            <person name="Kim J.-H."/>
            <person name="Choi K."/>
            <person name="Kim G.-B."/>
            <person name="Cho A."/>
            <person name="Jang H."/>
            <person name="Shin C.-H."/>
            <person name="Yu H.-J."/>
            <person name="Mun J.-H."/>
        </authorList>
    </citation>
    <scope>NUCLEOTIDE SEQUENCE [LARGE SCALE GENOMIC DNA]</scope>
    <source>
        <strain evidence="2">cv. Jeju island</strain>
        <tissue evidence="1">Leaf</tissue>
    </source>
</reference>
<dbReference type="GO" id="GO:0032259">
    <property type="term" value="P:methylation"/>
    <property type="evidence" value="ECO:0007669"/>
    <property type="project" value="UniProtKB-KW"/>
</dbReference>
<keyword evidence="1" id="KW-0489">Methyltransferase</keyword>
<dbReference type="Proteomes" id="UP000250321">
    <property type="component" value="Unassembled WGS sequence"/>
</dbReference>
<keyword evidence="1" id="KW-0808">Transferase</keyword>
<dbReference type="OrthoDB" id="1749584at2759"/>
<organism evidence="1 2">
    <name type="scientific">Prunus yedoensis var. nudiflora</name>
    <dbReference type="NCBI Taxonomy" id="2094558"/>
    <lineage>
        <taxon>Eukaryota</taxon>
        <taxon>Viridiplantae</taxon>
        <taxon>Streptophyta</taxon>
        <taxon>Embryophyta</taxon>
        <taxon>Tracheophyta</taxon>
        <taxon>Spermatophyta</taxon>
        <taxon>Magnoliopsida</taxon>
        <taxon>eudicotyledons</taxon>
        <taxon>Gunneridae</taxon>
        <taxon>Pentapetalae</taxon>
        <taxon>rosids</taxon>
        <taxon>fabids</taxon>
        <taxon>Rosales</taxon>
        <taxon>Rosaceae</taxon>
        <taxon>Amygdaloideae</taxon>
        <taxon>Amygdaleae</taxon>
        <taxon>Prunus</taxon>
    </lineage>
</organism>
<comment type="caution">
    <text evidence="1">The sequence shown here is derived from an EMBL/GenBank/DDBJ whole genome shotgun (WGS) entry which is preliminary data.</text>
</comment>
<evidence type="ECO:0000313" key="2">
    <source>
        <dbReference type="Proteomes" id="UP000250321"/>
    </source>
</evidence>
<accession>A0A314ZP23</accession>
<gene>
    <name evidence="1" type="ORF">Pyn_38144</name>
</gene>
<name>A0A314ZP23_PRUYE</name>
<evidence type="ECO:0000313" key="1">
    <source>
        <dbReference type="EMBL" id="PQQ21745.1"/>
    </source>
</evidence>
<dbReference type="EMBL" id="PJQY01000005">
    <property type="protein sequence ID" value="PQQ21745.1"/>
    <property type="molecule type" value="Genomic_DNA"/>
</dbReference>